<dbReference type="GO" id="GO:0005886">
    <property type="term" value="C:plasma membrane"/>
    <property type="evidence" value="ECO:0007669"/>
    <property type="project" value="TreeGrafter"/>
</dbReference>
<dbReference type="InterPro" id="IPR050685">
    <property type="entry name" value="LDLR"/>
</dbReference>
<dbReference type="SUPFAM" id="SSF57424">
    <property type="entry name" value="LDL receptor-like module"/>
    <property type="match status" value="1"/>
</dbReference>
<dbReference type="SMART" id="SM00409">
    <property type="entry name" value="IG"/>
    <property type="match status" value="1"/>
</dbReference>
<comment type="subcellular location">
    <subcellularLocation>
        <location evidence="2">Endomembrane system</location>
    </subcellularLocation>
    <subcellularLocation>
        <location evidence="1">Membrane</location>
        <topology evidence="1">Single-pass membrane protein</topology>
    </subcellularLocation>
</comment>
<evidence type="ECO:0000256" key="4">
    <source>
        <dbReference type="ARBA" id="ARBA00022737"/>
    </source>
</evidence>
<reference evidence="11" key="1">
    <citation type="submission" date="2019-08" db="EMBL/GenBank/DDBJ databases">
        <title>The genome of the North American firefly Photinus pyralis.</title>
        <authorList>
            <consortium name="Photinus pyralis genome working group"/>
            <person name="Fallon T.R."/>
            <person name="Sander Lower S.E."/>
            <person name="Weng J.-K."/>
        </authorList>
    </citation>
    <scope>NUCLEOTIDE SEQUENCE</scope>
    <source>
        <strain evidence="11">TRF0915ILg1</strain>
        <tissue evidence="11">Whole body</tissue>
    </source>
</reference>
<protein>
    <recommendedName>
        <fullName evidence="10">Ig-like domain-containing protein</fullName>
    </recommendedName>
</protein>
<evidence type="ECO:0000256" key="5">
    <source>
        <dbReference type="ARBA" id="ARBA00022989"/>
    </source>
</evidence>
<dbReference type="InterPro" id="IPR023415">
    <property type="entry name" value="LDLR_class-A_CS"/>
</dbReference>
<dbReference type="InterPro" id="IPR036055">
    <property type="entry name" value="LDL_receptor-like_sf"/>
</dbReference>
<dbReference type="PROSITE" id="PS50835">
    <property type="entry name" value="IG_LIKE"/>
    <property type="match status" value="1"/>
</dbReference>
<dbReference type="InterPro" id="IPR003599">
    <property type="entry name" value="Ig_sub"/>
</dbReference>
<dbReference type="OrthoDB" id="2019384at2759"/>
<keyword evidence="4" id="KW-0677">Repeat</keyword>
<evidence type="ECO:0000256" key="8">
    <source>
        <dbReference type="PROSITE-ProRule" id="PRU00124"/>
    </source>
</evidence>
<dbReference type="Gene3D" id="4.10.400.10">
    <property type="entry name" value="Low-density Lipoprotein Receptor"/>
    <property type="match status" value="1"/>
</dbReference>
<evidence type="ECO:0000313" key="12">
    <source>
        <dbReference type="Proteomes" id="UP000801492"/>
    </source>
</evidence>
<dbReference type="Pfam" id="PF00057">
    <property type="entry name" value="Ldl_recept_a"/>
    <property type="match status" value="1"/>
</dbReference>
<keyword evidence="7" id="KW-1015">Disulfide bond</keyword>
<feature type="domain" description="Ig-like" evidence="10">
    <location>
        <begin position="53"/>
        <end position="136"/>
    </location>
</feature>
<evidence type="ECO:0000259" key="10">
    <source>
        <dbReference type="PROSITE" id="PS50835"/>
    </source>
</evidence>
<sequence length="260" mass="29228">MLKNVLKMSRWFLLFITINLITTATCRLNLHVVGSDGFNGAFLVTGTFEAVIGSNLTLTCSVTSTEGAGSHGDPELVWGKRSRLLRFKNETDLVKLAQQGYPYLYDFHNDKLSYNKNTAILKFTPVKSSDQGLYFCMYLKYMLFEVIHIKVTEKKSNIFGSYSSCRKDKFTCVASGHCINLHYKCDGREDCLDGSDEDPSICDGDPCRGKIHCGDGRCIPTTWCCNKLTDDNCTVAVRPSCCPTLIDREYIHILILIFSM</sequence>
<dbReference type="SUPFAM" id="SSF48726">
    <property type="entry name" value="Immunoglobulin"/>
    <property type="match status" value="1"/>
</dbReference>
<dbReference type="PANTHER" id="PTHR24270:SF60">
    <property type="entry name" value="CUB AND LDLA DOMAIN, ISOFORM A-RELATED"/>
    <property type="match status" value="1"/>
</dbReference>
<organism evidence="11 12">
    <name type="scientific">Ignelater luminosus</name>
    <name type="common">Cucubano</name>
    <name type="synonym">Pyrophorus luminosus</name>
    <dbReference type="NCBI Taxonomy" id="2038154"/>
    <lineage>
        <taxon>Eukaryota</taxon>
        <taxon>Metazoa</taxon>
        <taxon>Ecdysozoa</taxon>
        <taxon>Arthropoda</taxon>
        <taxon>Hexapoda</taxon>
        <taxon>Insecta</taxon>
        <taxon>Pterygota</taxon>
        <taxon>Neoptera</taxon>
        <taxon>Endopterygota</taxon>
        <taxon>Coleoptera</taxon>
        <taxon>Polyphaga</taxon>
        <taxon>Elateriformia</taxon>
        <taxon>Elateroidea</taxon>
        <taxon>Elateridae</taxon>
        <taxon>Agrypninae</taxon>
        <taxon>Pyrophorini</taxon>
        <taxon>Ignelater</taxon>
    </lineage>
</organism>
<comment type="caution">
    <text evidence="8">Lacks conserved residue(s) required for the propagation of feature annotation.</text>
</comment>
<dbReference type="InterPro" id="IPR013783">
    <property type="entry name" value="Ig-like_fold"/>
</dbReference>
<dbReference type="SMART" id="SM00192">
    <property type="entry name" value="LDLa"/>
    <property type="match status" value="1"/>
</dbReference>
<keyword evidence="3" id="KW-0812">Transmembrane</keyword>
<dbReference type="AlphaFoldDB" id="A0A8K0DE85"/>
<evidence type="ECO:0000313" key="11">
    <source>
        <dbReference type="EMBL" id="KAF2901686.1"/>
    </source>
</evidence>
<dbReference type="CDD" id="cd00112">
    <property type="entry name" value="LDLa"/>
    <property type="match status" value="1"/>
</dbReference>
<keyword evidence="12" id="KW-1185">Reference proteome</keyword>
<dbReference type="Gene3D" id="2.60.40.10">
    <property type="entry name" value="Immunoglobulins"/>
    <property type="match status" value="1"/>
</dbReference>
<dbReference type="GO" id="GO:0016192">
    <property type="term" value="P:vesicle-mediated transport"/>
    <property type="evidence" value="ECO:0007669"/>
    <property type="project" value="UniProtKB-ARBA"/>
</dbReference>
<dbReference type="GO" id="GO:0012505">
    <property type="term" value="C:endomembrane system"/>
    <property type="evidence" value="ECO:0007669"/>
    <property type="project" value="UniProtKB-SubCell"/>
</dbReference>
<name>A0A8K0DE85_IGNLU</name>
<dbReference type="InterPro" id="IPR036179">
    <property type="entry name" value="Ig-like_dom_sf"/>
</dbReference>
<dbReference type="Proteomes" id="UP000801492">
    <property type="component" value="Unassembled WGS sequence"/>
</dbReference>
<dbReference type="PROSITE" id="PS50068">
    <property type="entry name" value="LDLRA_2"/>
    <property type="match status" value="1"/>
</dbReference>
<gene>
    <name evidence="11" type="ORF">ILUMI_04499</name>
</gene>
<dbReference type="PROSITE" id="PS01209">
    <property type="entry name" value="LDLRA_1"/>
    <property type="match status" value="1"/>
</dbReference>
<dbReference type="EMBL" id="VTPC01001511">
    <property type="protein sequence ID" value="KAF2901686.1"/>
    <property type="molecule type" value="Genomic_DNA"/>
</dbReference>
<proteinExistence type="predicted"/>
<evidence type="ECO:0000256" key="9">
    <source>
        <dbReference type="SAM" id="SignalP"/>
    </source>
</evidence>
<feature type="chain" id="PRO_5035432725" description="Ig-like domain-containing protein" evidence="9">
    <location>
        <begin position="27"/>
        <end position="260"/>
    </location>
</feature>
<evidence type="ECO:0000256" key="2">
    <source>
        <dbReference type="ARBA" id="ARBA00004308"/>
    </source>
</evidence>
<comment type="caution">
    <text evidence="11">The sequence shown here is derived from an EMBL/GenBank/DDBJ whole genome shotgun (WGS) entry which is preliminary data.</text>
</comment>
<dbReference type="PANTHER" id="PTHR24270">
    <property type="entry name" value="LOW-DENSITY LIPOPROTEIN RECEPTOR-RELATED"/>
    <property type="match status" value="1"/>
</dbReference>
<dbReference type="InterPro" id="IPR007110">
    <property type="entry name" value="Ig-like_dom"/>
</dbReference>
<dbReference type="InterPro" id="IPR002172">
    <property type="entry name" value="LDrepeatLR_classA_rpt"/>
</dbReference>
<evidence type="ECO:0000256" key="3">
    <source>
        <dbReference type="ARBA" id="ARBA00022692"/>
    </source>
</evidence>
<keyword evidence="9" id="KW-0732">Signal</keyword>
<keyword evidence="6" id="KW-0472">Membrane</keyword>
<dbReference type="PRINTS" id="PR00261">
    <property type="entry name" value="LDLRECEPTOR"/>
</dbReference>
<evidence type="ECO:0000256" key="1">
    <source>
        <dbReference type="ARBA" id="ARBA00004167"/>
    </source>
</evidence>
<evidence type="ECO:0000256" key="6">
    <source>
        <dbReference type="ARBA" id="ARBA00023136"/>
    </source>
</evidence>
<feature type="signal peptide" evidence="9">
    <location>
        <begin position="1"/>
        <end position="26"/>
    </location>
</feature>
<accession>A0A8K0DE85</accession>
<evidence type="ECO:0000256" key="7">
    <source>
        <dbReference type="ARBA" id="ARBA00023157"/>
    </source>
</evidence>
<keyword evidence="5" id="KW-1133">Transmembrane helix</keyword>